<keyword evidence="2" id="KW-1185">Reference proteome</keyword>
<dbReference type="Proteomes" id="UP000002872">
    <property type="component" value="Unassembled WGS sequence"/>
</dbReference>
<dbReference type="VEuPathDB" id="MicrosporidiaDB:NEQG_00413"/>
<dbReference type="GO" id="GO:0006666">
    <property type="term" value="P:3-keto-sphinganine metabolic process"/>
    <property type="evidence" value="ECO:0007669"/>
    <property type="project" value="TreeGrafter"/>
</dbReference>
<dbReference type="AlphaFoldDB" id="I3EK96"/>
<organism evidence="1 2">
    <name type="scientific">Nematocida parisii (strain ERTm3)</name>
    <name type="common">Nematode killer fungus</name>
    <dbReference type="NCBI Taxonomy" id="935791"/>
    <lineage>
        <taxon>Eukaryota</taxon>
        <taxon>Fungi</taxon>
        <taxon>Fungi incertae sedis</taxon>
        <taxon>Microsporidia</taxon>
        <taxon>Nematocida</taxon>
    </lineage>
</organism>
<dbReference type="GO" id="GO:0005789">
    <property type="term" value="C:endoplasmic reticulum membrane"/>
    <property type="evidence" value="ECO:0007669"/>
    <property type="project" value="TreeGrafter"/>
</dbReference>
<evidence type="ECO:0000313" key="1">
    <source>
        <dbReference type="EMBL" id="EIJ89643.1"/>
    </source>
</evidence>
<dbReference type="HOGENOM" id="CLU_010194_3_0_1"/>
<reference evidence="1" key="1">
    <citation type="submission" date="2011-01" db="EMBL/GenBank/DDBJ databases">
        <title>The Genome Sequence of Nematocida parisii strain ERTm3.</title>
        <authorList>
            <consortium name="The Broad Institute Genome Sequencing Platform"/>
            <consortium name="The Broad Institute Genome Sequencing Center for Infectious Disease"/>
            <person name="Cuomo C."/>
            <person name="Troemel E."/>
            <person name="Young S.K."/>
            <person name="Zeng Q."/>
            <person name="Gargeya S."/>
            <person name="Fitzgerald M."/>
            <person name="Haas B."/>
            <person name="Abouelleil A."/>
            <person name="Alvarado L."/>
            <person name="Arachchi H.M."/>
            <person name="Berlin A."/>
            <person name="Chapman S.B."/>
            <person name="Gearin G."/>
            <person name="Goldberg J."/>
            <person name="Griggs A."/>
            <person name="Gujja S."/>
            <person name="Hansen M."/>
            <person name="Heiman D."/>
            <person name="Howarth C."/>
            <person name="Larimer J."/>
            <person name="Lui A."/>
            <person name="MacDonald P.J.P."/>
            <person name="McCowen C."/>
            <person name="Montmayeur A."/>
            <person name="Murphy C."/>
            <person name="Neiman D."/>
            <person name="Pearson M."/>
            <person name="Priest M."/>
            <person name="Roberts A."/>
            <person name="Saif S."/>
            <person name="Shea T."/>
            <person name="Sisk P."/>
            <person name="Stolte C."/>
            <person name="Sykes S."/>
            <person name="Wortman J."/>
            <person name="Nusbaum C."/>
            <person name="Birren B."/>
        </authorList>
    </citation>
    <scope>NUCLEOTIDE SEQUENCE</scope>
    <source>
        <strain evidence="1">ERTm3</strain>
    </source>
</reference>
<dbReference type="InParanoid" id="I3EK96"/>
<evidence type="ECO:0000313" key="2">
    <source>
        <dbReference type="Proteomes" id="UP000002872"/>
    </source>
</evidence>
<dbReference type="EMBL" id="GL870876">
    <property type="protein sequence ID" value="EIJ89643.1"/>
    <property type="molecule type" value="Genomic_DNA"/>
</dbReference>
<sequence>MAQSKSIKYYAGKRILIIGGSSGLGLSVAKYAKSRGGIVTITSRSLSKISPLRSEYSTLSVDITKAESVSALPTNFDIIMCCAGYARPSYARDITIKEAQSHLDCNFLGAVRVYLHFLNSVSAKSRKKLVFVASTLALRSFGGYGMYAPSKSALSSFYESVHTESSIHGLDLCIYYVSTIQSPGFEIEQEHKPLFTKKIEGSSLGADSIPESRAKTLLDALPTEGIIYSDFITCLFSKSSDINSFQDFLAWIASPFFWMIFKMFESYTVKKYYEHTNETPKKNKLVKKKKK</sequence>
<dbReference type="InterPro" id="IPR002347">
    <property type="entry name" value="SDR_fam"/>
</dbReference>
<evidence type="ECO:0008006" key="3">
    <source>
        <dbReference type="Google" id="ProtNLM"/>
    </source>
</evidence>
<dbReference type="PANTHER" id="PTHR43550">
    <property type="entry name" value="3-KETODIHYDROSPHINGOSINE REDUCTASE"/>
    <property type="match status" value="1"/>
</dbReference>
<name>I3EK96_NEMP3</name>
<dbReference type="Gene3D" id="3.40.50.720">
    <property type="entry name" value="NAD(P)-binding Rossmann-like Domain"/>
    <property type="match status" value="1"/>
</dbReference>
<dbReference type="Pfam" id="PF00106">
    <property type="entry name" value="adh_short"/>
    <property type="match status" value="1"/>
</dbReference>
<dbReference type="SUPFAM" id="SSF51735">
    <property type="entry name" value="NAD(P)-binding Rossmann-fold domains"/>
    <property type="match status" value="1"/>
</dbReference>
<dbReference type="PRINTS" id="PR00081">
    <property type="entry name" value="GDHRDH"/>
</dbReference>
<dbReference type="OrthoDB" id="10267115at2759"/>
<dbReference type="FunCoup" id="I3EK96">
    <property type="interactions" value="25"/>
</dbReference>
<gene>
    <name evidence="1" type="ORF">NEQG_00413</name>
</gene>
<dbReference type="InterPro" id="IPR036291">
    <property type="entry name" value="NAD(P)-bd_dom_sf"/>
</dbReference>
<dbReference type="GO" id="GO:0047560">
    <property type="term" value="F:3-dehydrosphinganine reductase activity"/>
    <property type="evidence" value="ECO:0007669"/>
    <property type="project" value="TreeGrafter"/>
</dbReference>
<proteinExistence type="predicted"/>
<dbReference type="GO" id="GO:0030148">
    <property type="term" value="P:sphingolipid biosynthetic process"/>
    <property type="evidence" value="ECO:0007669"/>
    <property type="project" value="TreeGrafter"/>
</dbReference>
<accession>I3EK96</accession>
<dbReference type="PANTHER" id="PTHR43550:SF3">
    <property type="entry name" value="3-KETODIHYDROSPHINGOSINE REDUCTASE"/>
    <property type="match status" value="1"/>
</dbReference>
<protein>
    <recommendedName>
        <fullName evidence="3">3-dehydrosphinganine reductase</fullName>
    </recommendedName>
</protein>
<dbReference type="OMA" id="PRQWGFF"/>
<dbReference type="STRING" id="935791.I3EK96"/>